<comment type="caution">
    <text evidence="1">The sequence shown here is derived from an EMBL/GenBank/DDBJ whole genome shotgun (WGS) entry which is preliminary data.</text>
</comment>
<accession>A0A7Z0ATZ1</accession>
<gene>
    <name evidence="1" type="ORF">GGI52_002724</name>
</gene>
<dbReference type="AlphaFoldDB" id="A0A7Z0ATZ1"/>
<dbReference type="Gene3D" id="6.10.250.2570">
    <property type="match status" value="1"/>
</dbReference>
<proteinExistence type="predicted"/>
<evidence type="ECO:0000313" key="2">
    <source>
        <dbReference type="Proteomes" id="UP000553035"/>
    </source>
</evidence>
<sequence length="57" mass="6398">MDSPKIHNDDGQKPQLSDRDELLVKAQLRCKEDVSLIAAVEERLVAPQRAKVSLDDL</sequence>
<reference evidence="1 2" key="1">
    <citation type="submission" date="2020-07" db="EMBL/GenBank/DDBJ databases">
        <title>Exploring microbial biodiversity for novel pathways involved in the catabolism of aromatic compounds derived from lignin.</title>
        <authorList>
            <person name="Elkins J."/>
        </authorList>
    </citation>
    <scope>NUCLEOTIDE SEQUENCE [LARGE SCALE GENOMIC DNA]</scope>
    <source>
        <strain evidence="1 2">VanB</strain>
    </source>
</reference>
<dbReference type="RefSeq" id="WP_179693586.1">
    <property type="nucleotide sequence ID" value="NZ_JACCAT010000001.1"/>
</dbReference>
<dbReference type="Proteomes" id="UP000553035">
    <property type="component" value="Unassembled WGS sequence"/>
</dbReference>
<dbReference type="EMBL" id="JACCAT010000001">
    <property type="protein sequence ID" value="NYH09681.1"/>
    <property type="molecule type" value="Genomic_DNA"/>
</dbReference>
<protein>
    <submittedName>
        <fullName evidence="1">Uncharacterized protein</fullName>
    </submittedName>
</protein>
<organism evidence="1 2">
    <name type="scientific">Pseudomonas moraviensis</name>
    <dbReference type="NCBI Taxonomy" id="321662"/>
    <lineage>
        <taxon>Bacteria</taxon>
        <taxon>Pseudomonadati</taxon>
        <taxon>Pseudomonadota</taxon>
        <taxon>Gammaproteobacteria</taxon>
        <taxon>Pseudomonadales</taxon>
        <taxon>Pseudomonadaceae</taxon>
        <taxon>Pseudomonas</taxon>
    </lineage>
</organism>
<name>A0A7Z0ATZ1_9PSED</name>
<evidence type="ECO:0000313" key="1">
    <source>
        <dbReference type="EMBL" id="NYH09681.1"/>
    </source>
</evidence>